<sequence>MTTWGPGPGVLELPSGRRVRGRSIRANPAPPADFTLYLLTFPPRNEESAYAWLSWPDFWLPTDPGRARALITEAYARSATERVEVCCGGGVGRTGTVLACFAVLDGLTPEEALAHVRRHYHPRATETPWQRRFLSRFTTHPAA</sequence>
<dbReference type="AlphaFoldDB" id="A0A255HB30"/>
<evidence type="ECO:0000256" key="1">
    <source>
        <dbReference type="ARBA" id="ARBA00022801"/>
    </source>
</evidence>
<reference evidence="3 4" key="1">
    <citation type="submission" date="2017-07" db="EMBL/GenBank/DDBJ databases">
        <title>Draft whole genome sequences of clinical Proprionibacteriaceae strains.</title>
        <authorList>
            <person name="Bernier A.-M."/>
            <person name="Bernard K."/>
            <person name="Domingo M.-C."/>
        </authorList>
    </citation>
    <scope>NUCLEOTIDE SEQUENCE [LARGE SCALE GENOMIC DNA]</scope>
    <source>
        <strain evidence="3 4">NML 130396</strain>
    </source>
</reference>
<dbReference type="InterPro" id="IPR000387">
    <property type="entry name" value="Tyr_Pase_dom"/>
</dbReference>
<dbReference type="Proteomes" id="UP000216311">
    <property type="component" value="Unassembled WGS sequence"/>
</dbReference>
<protein>
    <submittedName>
        <fullName evidence="3">Protein phosphatase</fullName>
    </submittedName>
</protein>
<dbReference type="SUPFAM" id="SSF52799">
    <property type="entry name" value="(Phosphotyrosine protein) phosphatases II"/>
    <property type="match status" value="1"/>
</dbReference>
<name>A0A255HB30_9ACTN</name>
<dbReference type="GO" id="GO:0016791">
    <property type="term" value="F:phosphatase activity"/>
    <property type="evidence" value="ECO:0007669"/>
    <property type="project" value="UniProtKB-ARBA"/>
</dbReference>
<gene>
    <name evidence="3" type="ORF">CGZ93_01020</name>
</gene>
<dbReference type="InterPro" id="IPR057023">
    <property type="entry name" value="PTP-SAK"/>
</dbReference>
<evidence type="ECO:0000313" key="4">
    <source>
        <dbReference type="Proteomes" id="UP000216311"/>
    </source>
</evidence>
<evidence type="ECO:0000313" key="3">
    <source>
        <dbReference type="EMBL" id="OYO25078.1"/>
    </source>
</evidence>
<keyword evidence="4" id="KW-1185">Reference proteome</keyword>
<dbReference type="Pfam" id="PF22784">
    <property type="entry name" value="PTP-SAK"/>
    <property type="match status" value="1"/>
</dbReference>
<accession>A0A255HB30</accession>
<dbReference type="OrthoDB" id="2629679at2"/>
<organism evidence="3 4">
    <name type="scientific">Enemella dayhoffiae</name>
    <dbReference type="NCBI Taxonomy" id="2016507"/>
    <lineage>
        <taxon>Bacteria</taxon>
        <taxon>Bacillati</taxon>
        <taxon>Actinomycetota</taxon>
        <taxon>Actinomycetes</taxon>
        <taxon>Propionibacteriales</taxon>
        <taxon>Propionibacteriaceae</taxon>
        <taxon>Enemella</taxon>
    </lineage>
</organism>
<dbReference type="EMBL" id="NMVQ01000001">
    <property type="protein sequence ID" value="OYO25078.1"/>
    <property type="molecule type" value="Genomic_DNA"/>
</dbReference>
<proteinExistence type="predicted"/>
<dbReference type="PROSITE" id="PS50056">
    <property type="entry name" value="TYR_PHOSPHATASE_2"/>
    <property type="match status" value="1"/>
</dbReference>
<feature type="domain" description="Tyrosine specific protein phosphatases" evidence="2">
    <location>
        <begin position="68"/>
        <end position="119"/>
    </location>
</feature>
<dbReference type="Gene3D" id="3.90.190.10">
    <property type="entry name" value="Protein tyrosine phosphatase superfamily"/>
    <property type="match status" value="1"/>
</dbReference>
<dbReference type="RefSeq" id="WP_094362285.1">
    <property type="nucleotide sequence ID" value="NZ_NMVQ01000001.1"/>
</dbReference>
<keyword evidence="1" id="KW-0378">Hydrolase</keyword>
<comment type="caution">
    <text evidence="3">The sequence shown here is derived from an EMBL/GenBank/DDBJ whole genome shotgun (WGS) entry which is preliminary data.</text>
</comment>
<evidence type="ECO:0000259" key="2">
    <source>
        <dbReference type="PROSITE" id="PS50056"/>
    </source>
</evidence>
<dbReference type="InterPro" id="IPR029021">
    <property type="entry name" value="Prot-tyrosine_phosphatase-like"/>
</dbReference>